<evidence type="ECO:0000313" key="1">
    <source>
        <dbReference type="EMBL" id="HJC89083.1"/>
    </source>
</evidence>
<organism evidence="1 2">
    <name type="scientific">Candidatus Eisenbergiella intestinigallinarum</name>
    <dbReference type="NCBI Taxonomy" id="2838549"/>
    <lineage>
        <taxon>Bacteria</taxon>
        <taxon>Bacillati</taxon>
        <taxon>Bacillota</taxon>
        <taxon>Clostridia</taxon>
        <taxon>Lachnospirales</taxon>
        <taxon>Lachnospiraceae</taxon>
        <taxon>Eisenbergiella</taxon>
    </lineage>
</organism>
<feature type="non-terminal residue" evidence="1">
    <location>
        <position position="1"/>
    </location>
</feature>
<reference evidence="1" key="2">
    <citation type="submission" date="2021-04" db="EMBL/GenBank/DDBJ databases">
        <authorList>
            <person name="Gilroy R."/>
        </authorList>
    </citation>
    <scope>NUCLEOTIDE SEQUENCE</scope>
    <source>
        <strain evidence="1">ChiBcec1-1630</strain>
    </source>
</reference>
<protein>
    <submittedName>
        <fullName evidence="1">Uncharacterized protein</fullName>
    </submittedName>
</protein>
<dbReference type="AlphaFoldDB" id="A0A9D2TTM3"/>
<gene>
    <name evidence="1" type="ORF">H9926_13850</name>
</gene>
<dbReference type="Proteomes" id="UP000823922">
    <property type="component" value="Unassembled WGS sequence"/>
</dbReference>
<name>A0A9D2TTM3_9FIRM</name>
<proteinExistence type="predicted"/>
<dbReference type="EMBL" id="DWVS01000357">
    <property type="protein sequence ID" value="HJC89083.1"/>
    <property type="molecule type" value="Genomic_DNA"/>
</dbReference>
<evidence type="ECO:0000313" key="2">
    <source>
        <dbReference type="Proteomes" id="UP000823922"/>
    </source>
</evidence>
<sequence length="85" mass="9627">IQRKNNRSHNQRIWAGIVGKETIYDGHQYECSDNIAHAIAVQFEKVGLFHSCLVCCASFLPGVHTWKRGNVYWKNGKDEILGIVG</sequence>
<reference evidence="1" key="1">
    <citation type="journal article" date="2021" name="PeerJ">
        <title>Extensive microbial diversity within the chicken gut microbiome revealed by metagenomics and culture.</title>
        <authorList>
            <person name="Gilroy R."/>
            <person name="Ravi A."/>
            <person name="Getino M."/>
            <person name="Pursley I."/>
            <person name="Horton D.L."/>
            <person name="Alikhan N.F."/>
            <person name="Baker D."/>
            <person name="Gharbi K."/>
            <person name="Hall N."/>
            <person name="Watson M."/>
            <person name="Adriaenssens E.M."/>
            <person name="Foster-Nyarko E."/>
            <person name="Jarju S."/>
            <person name="Secka A."/>
            <person name="Antonio M."/>
            <person name="Oren A."/>
            <person name="Chaudhuri R.R."/>
            <person name="La Ragione R."/>
            <person name="Hildebrand F."/>
            <person name="Pallen M.J."/>
        </authorList>
    </citation>
    <scope>NUCLEOTIDE SEQUENCE</scope>
    <source>
        <strain evidence="1">ChiBcec1-1630</strain>
    </source>
</reference>
<comment type="caution">
    <text evidence="1">The sequence shown here is derived from an EMBL/GenBank/DDBJ whole genome shotgun (WGS) entry which is preliminary data.</text>
</comment>
<accession>A0A9D2TTM3</accession>